<accession>A0ABX8ZTZ0</accession>
<keyword evidence="2" id="KW-1185">Reference proteome</keyword>
<reference evidence="1 2" key="1">
    <citation type="submission" date="2021-08" db="EMBL/GenBank/DDBJ databases">
        <title>Comparative Genomics Analysis of the Genus Qipengyuania Reveals Extensive Genetic Diversity and Metabolic Versatility, Including the Description of Fifteen Novel Species.</title>
        <authorList>
            <person name="Liu Y."/>
        </authorList>
    </citation>
    <scope>NUCLEOTIDE SEQUENCE [LARGE SCALE GENOMIC DNA]</scope>
    <source>
        <strain evidence="1 2">1NDW3</strain>
    </source>
</reference>
<name>A0ABX8ZTZ0_9SPHN</name>
<dbReference type="PANTHER" id="PTHR36109:SF2">
    <property type="entry name" value="MEMBRANE PROTEIN"/>
    <property type="match status" value="1"/>
</dbReference>
<evidence type="ECO:0000313" key="1">
    <source>
        <dbReference type="EMBL" id="QZD92483.1"/>
    </source>
</evidence>
<protein>
    <recommendedName>
        <fullName evidence="3">DUF1269 domain-containing protein</fullName>
    </recommendedName>
</protein>
<dbReference type="EMBL" id="CP081296">
    <property type="protein sequence ID" value="QZD92483.1"/>
    <property type="molecule type" value="Genomic_DNA"/>
</dbReference>
<dbReference type="InterPro" id="IPR052948">
    <property type="entry name" value="Low_temp-induced_all0457"/>
</dbReference>
<proteinExistence type="predicted"/>
<dbReference type="Proteomes" id="UP000824300">
    <property type="component" value="Chromosome"/>
</dbReference>
<organism evidence="1 2">
    <name type="scientific">Qipengyuania xiapuensis</name>
    <dbReference type="NCBI Taxonomy" id="2867236"/>
    <lineage>
        <taxon>Bacteria</taxon>
        <taxon>Pseudomonadati</taxon>
        <taxon>Pseudomonadota</taxon>
        <taxon>Alphaproteobacteria</taxon>
        <taxon>Sphingomonadales</taxon>
        <taxon>Erythrobacteraceae</taxon>
        <taxon>Qipengyuania</taxon>
    </lineage>
</organism>
<dbReference type="RefSeq" id="WP_221428183.1">
    <property type="nucleotide sequence ID" value="NZ_CP081296.1"/>
</dbReference>
<evidence type="ECO:0008006" key="3">
    <source>
        <dbReference type="Google" id="ProtNLM"/>
    </source>
</evidence>
<gene>
    <name evidence="1" type="ORF">K3162_00045</name>
</gene>
<sequence>MGHEGAPVHAFVVKAEELPALYYMDEAHPRPIELEWINRGTDQPLRRTTVEMLLRTLFGEVRTPSVKKLHRSAGLRVSFRSERDRARFAKAFGEAVDDMHRSREHVVTAVFEKQETARKAVGRLTIEGVPEHAISMVWRASEYLAEKYEPIEGHSPPGIAGAIAGAGLAGAVLGVAILVIPGIGPVAVAGAMASQAIPSVAAVSSAIGATGGAVAKMLTDADVDGVSATLYEREIQRGRIFLSVNTDGVDIETDRIERILSNEGGKGSSTA</sequence>
<dbReference type="PANTHER" id="PTHR36109">
    <property type="entry name" value="MEMBRANE PROTEIN-RELATED"/>
    <property type="match status" value="1"/>
</dbReference>
<evidence type="ECO:0000313" key="2">
    <source>
        <dbReference type="Proteomes" id="UP000824300"/>
    </source>
</evidence>